<evidence type="ECO:0000256" key="1">
    <source>
        <dbReference type="ARBA" id="ARBA00022737"/>
    </source>
</evidence>
<evidence type="ECO:0000313" key="3">
    <source>
        <dbReference type="EMBL" id="THV44339.1"/>
    </source>
</evidence>
<keyword evidence="1" id="KW-0677">Repeat</keyword>
<keyword evidence="4" id="KW-1185">Reference proteome</keyword>
<dbReference type="AlphaFoldDB" id="A0A4S8QS96"/>
<gene>
    <name evidence="3" type="ORF">BGAL_0668g00030</name>
</gene>
<dbReference type="Pfam" id="PF24883">
    <property type="entry name" value="NPHP3_N"/>
    <property type="match status" value="1"/>
</dbReference>
<organism evidence="3 4">
    <name type="scientific">Botrytis galanthina</name>
    <dbReference type="NCBI Taxonomy" id="278940"/>
    <lineage>
        <taxon>Eukaryota</taxon>
        <taxon>Fungi</taxon>
        <taxon>Dikarya</taxon>
        <taxon>Ascomycota</taxon>
        <taxon>Pezizomycotina</taxon>
        <taxon>Leotiomycetes</taxon>
        <taxon>Helotiales</taxon>
        <taxon>Sclerotiniaceae</taxon>
        <taxon>Botrytis</taxon>
    </lineage>
</organism>
<reference evidence="3 4" key="1">
    <citation type="submission" date="2017-12" db="EMBL/GenBank/DDBJ databases">
        <title>Comparative genomics of Botrytis spp.</title>
        <authorList>
            <person name="Valero-Jimenez C.A."/>
            <person name="Tapia P."/>
            <person name="Veloso J."/>
            <person name="Silva-Moreno E."/>
            <person name="Staats M."/>
            <person name="Valdes J.H."/>
            <person name="Van Kan J.A.L."/>
        </authorList>
    </citation>
    <scope>NUCLEOTIDE SEQUENCE [LARGE SCALE GENOMIC DNA]</scope>
    <source>
        <strain evidence="3 4">MUCL435</strain>
    </source>
</reference>
<dbReference type="InterPro" id="IPR056884">
    <property type="entry name" value="NPHP3-like_N"/>
</dbReference>
<name>A0A4S8QS96_9HELO</name>
<protein>
    <recommendedName>
        <fullName evidence="2">Nephrocystin 3-like N-terminal domain-containing protein</fullName>
    </recommendedName>
</protein>
<dbReference type="Proteomes" id="UP000308671">
    <property type="component" value="Unassembled WGS sequence"/>
</dbReference>
<evidence type="ECO:0000313" key="4">
    <source>
        <dbReference type="Proteomes" id="UP000308671"/>
    </source>
</evidence>
<proteinExistence type="predicted"/>
<evidence type="ECO:0000259" key="2">
    <source>
        <dbReference type="Pfam" id="PF24883"/>
    </source>
</evidence>
<sequence length="181" mass="21009">MSGNISHRINQNGNIGLVQGVNYGDNVRCKFRAFAMEVPAALTFVDETQANKTLKHIAQDAHERTKTAWEYSGTCSWLLQETDLQSWMKMDEEYSFLWLYGNLKFLESRNSQRYTDNYTGGCGKSTLMSRLIESTYQDRFPMKGHGATRLLYFYISDENNPESYRNMLMTFWDQAVLKTES</sequence>
<comment type="caution">
    <text evidence="3">The sequence shown here is derived from an EMBL/GenBank/DDBJ whole genome shotgun (WGS) entry which is preliminary data.</text>
</comment>
<feature type="domain" description="Nephrocystin 3-like N-terminal" evidence="2">
    <location>
        <begin position="73"/>
        <end position="176"/>
    </location>
</feature>
<accession>A0A4S8QS96</accession>
<dbReference type="EMBL" id="PQXL01000664">
    <property type="protein sequence ID" value="THV44339.1"/>
    <property type="molecule type" value="Genomic_DNA"/>
</dbReference>
<dbReference type="OrthoDB" id="163438at2759"/>